<dbReference type="PANTHER" id="PTHR33295:SF20">
    <property type="entry name" value="ATPASE"/>
    <property type="match status" value="1"/>
</dbReference>
<name>A0A6N3CTV5_9FIRM</name>
<evidence type="ECO:0000259" key="1">
    <source>
        <dbReference type="Pfam" id="PF13635"/>
    </source>
</evidence>
<gene>
    <name evidence="2" type="ORF">CHLFYP18_00212</name>
</gene>
<organism evidence="2">
    <name type="scientific">Hungatella hathewayi</name>
    <dbReference type="NCBI Taxonomy" id="154046"/>
    <lineage>
        <taxon>Bacteria</taxon>
        <taxon>Bacillati</taxon>
        <taxon>Bacillota</taxon>
        <taxon>Clostridia</taxon>
        <taxon>Lachnospirales</taxon>
        <taxon>Lachnospiraceae</taxon>
        <taxon>Hungatella</taxon>
    </lineage>
</organism>
<reference evidence="2" key="1">
    <citation type="submission" date="2019-11" db="EMBL/GenBank/DDBJ databases">
        <authorList>
            <person name="Feng L."/>
        </authorList>
    </citation>
    <scope>NUCLEOTIDE SEQUENCE</scope>
    <source>
        <strain evidence="2">ChathewayiLFYP18</strain>
    </source>
</reference>
<dbReference type="PANTHER" id="PTHR33295">
    <property type="entry name" value="ATPASE"/>
    <property type="match status" value="1"/>
</dbReference>
<accession>A0A6N3CTV5</accession>
<feature type="domain" description="DUF4143" evidence="1">
    <location>
        <begin position="60"/>
        <end position="206"/>
    </location>
</feature>
<proteinExistence type="predicted"/>
<dbReference type="AlphaFoldDB" id="A0A6N3CTV5"/>
<dbReference type="RefSeq" id="WP_025529087.1">
    <property type="nucleotide sequence ID" value="NZ_CACRUH010000023.1"/>
</dbReference>
<dbReference type="Pfam" id="PF13635">
    <property type="entry name" value="DUF4143"/>
    <property type="match status" value="1"/>
</dbReference>
<sequence length="263" mass="30164">MLPLSFSEFCGALTETGLSMQQKFARYLEFSSFPYVTRLGLEQRDAKEYLMDIYHTVLLKDVVARLNISDVTSLENVAKFMLHNIGNLVSPTKIANTLKSQGAKVDQKTVDKYLRGLTDSLLLYEAGRYNIKGKQYLTQQSKYYAVDIGLRNVLVRGKDSNVGHILENIVYLELLRRGYRVYVGQLSDGEVDFVAISPEETIYYQVAATTLEESTLERELAPLKKIQDNYPKYLLTLDELFNNVDYEGIKKRNVLEWLLKKSE</sequence>
<evidence type="ECO:0000313" key="2">
    <source>
        <dbReference type="EMBL" id="VYU17097.1"/>
    </source>
</evidence>
<dbReference type="InterPro" id="IPR025420">
    <property type="entry name" value="DUF4143"/>
</dbReference>
<dbReference type="EMBL" id="CACRUH010000023">
    <property type="protein sequence ID" value="VYU17097.1"/>
    <property type="molecule type" value="Genomic_DNA"/>
</dbReference>
<protein>
    <recommendedName>
        <fullName evidence="1">DUF4143 domain-containing protein</fullName>
    </recommendedName>
</protein>